<organism evidence="2">
    <name type="scientific">Harvfovirus sp</name>
    <dbReference type="NCBI Taxonomy" id="2487768"/>
    <lineage>
        <taxon>Viruses</taxon>
        <taxon>Varidnaviria</taxon>
        <taxon>Bamfordvirae</taxon>
        <taxon>Nucleocytoviricota</taxon>
        <taxon>Megaviricetes</taxon>
        <taxon>Imitervirales</taxon>
        <taxon>Mimiviridae</taxon>
        <taxon>Klosneuvirinae</taxon>
    </lineage>
</organism>
<accession>A0A3G5A3P6</accession>
<gene>
    <name evidence="2" type="ORF">Harvfovirus7_18</name>
</gene>
<name>A0A3G5A3P6_9VIRU</name>
<reference evidence="2" key="1">
    <citation type="submission" date="2018-10" db="EMBL/GenBank/DDBJ databases">
        <title>Hidden diversity of soil giant viruses.</title>
        <authorList>
            <person name="Schulz F."/>
            <person name="Alteio L."/>
            <person name="Goudeau D."/>
            <person name="Ryan E.M."/>
            <person name="Malmstrom R.R."/>
            <person name="Blanchard J."/>
            <person name="Woyke T."/>
        </authorList>
    </citation>
    <scope>NUCLEOTIDE SEQUENCE</scope>
    <source>
        <strain evidence="2">HAV1</strain>
    </source>
</reference>
<dbReference type="Gene3D" id="1.25.40.20">
    <property type="entry name" value="Ankyrin repeat-containing domain"/>
    <property type="match status" value="1"/>
</dbReference>
<feature type="coiled-coil region" evidence="1">
    <location>
        <begin position="132"/>
        <end position="180"/>
    </location>
</feature>
<evidence type="ECO:0000313" key="2">
    <source>
        <dbReference type="EMBL" id="AYV80821.1"/>
    </source>
</evidence>
<evidence type="ECO:0000256" key="1">
    <source>
        <dbReference type="SAM" id="Coils"/>
    </source>
</evidence>
<proteinExistence type="predicted"/>
<protein>
    <submittedName>
        <fullName evidence="2">Uncharacterized protein</fullName>
    </submittedName>
</protein>
<dbReference type="InterPro" id="IPR036770">
    <property type="entry name" value="Ankyrin_rpt-contain_sf"/>
</dbReference>
<dbReference type="EMBL" id="MK072249">
    <property type="protein sequence ID" value="AYV80821.1"/>
    <property type="molecule type" value="Genomic_DNA"/>
</dbReference>
<keyword evidence="1" id="KW-0175">Coiled coil</keyword>
<dbReference type="SUPFAM" id="SSF48403">
    <property type="entry name" value="Ankyrin repeat"/>
    <property type="match status" value="1"/>
</dbReference>
<sequence length="189" mass="21858">MNHPGSLYKFDPKDCYSIWLSEAIHHNVPEDSFLIFLQLLWEKTEHVLDINGLLIEAAWMGTDAEIKKLISMGANIETVSTGMMTPLMLLAERDLLETFDYMISIGANFHAKTKTDHDVEYFAKTEESLKIIKRIEELKKLYSGKAEEIMREREEILEKNKELTDTVSSLMNQLQEMERKLNGDFKVAI</sequence>